<evidence type="ECO:0000256" key="3">
    <source>
        <dbReference type="ARBA" id="ARBA00022833"/>
    </source>
</evidence>
<accession>A0A8R7R5Z4</accession>
<keyword evidence="8" id="KW-1185">Reference proteome</keyword>
<evidence type="ECO:0000259" key="6">
    <source>
        <dbReference type="PROSITE" id="PS50966"/>
    </source>
</evidence>
<dbReference type="EnsemblPlants" id="TuG1812G0700004382.01.T01">
    <property type="protein sequence ID" value="TuG1812G0700004382.01.T01.cds314335"/>
    <property type="gene ID" value="TuG1812G0700004382.01"/>
</dbReference>
<dbReference type="AlphaFoldDB" id="A0A8R7R5Z4"/>
<dbReference type="SMART" id="SM00575">
    <property type="entry name" value="ZnF_PMZ"/>
    <property type="match status" value="1"/>
</dbReference>
<keyword evidence="1" id="KW-0479">Metal-binding</keyword>
<reference evidence="7" key="2">
    <citation type="submission" date="2018-03" db="EMBL/GenBank/DDBJ databases">
        <title>The Triticum urartu genome reveals the dynamic nature of wheat genome evolution.</title>
        <authorList>
            <person name="Ling H."/>
            <person name="Ma B."/>
            <person name="Shi X."/>
            <person name="Liu H."/>
            <person name="Dong L."/>
            <person name="Sun H."/>
            <person name="Cao Y."/>
            <person name="Gao Q."/>
            <person name="Zheng S."/>
            <person name="Li Y."/>
            <person name="Yu Y."/>
            <person name="Du H."/>
            <person name="Qi M."/>
            <person name="Li Y."/>
            <person name="Yu H."/>
            <person name="Cui Y."/>
            <person name="Wang N."/>
            <person name="Chen C."/>
            <person name="Wu H."/>
            <person name="Zhao Y."/>
            <person name="Zhang J."/>
            <person name="Li Y."/>
            <person name="Zhou W."/>
            <person name="Zhang B."/>
            <person name="Hu W."/>
            <person name="Eijk M."/>
            <person name="Tang J."/>
            <person name="Witsenboer H."/>
            <person name="Zhao S."/>
            <person name="Li Z."/>
            <person name="Zhang A."/>
            <person name="Wang D."/>
            <person name="Liang C."/>
        </authorList>
    </citation>
    <scope>NUCLEOTIDE SEQUENCE [LARGE SCALE GENOMIC DNA]</scope>
    <source>
        <strain evidence="7">cv. G1812</strain>
    </source>
</reference>
<proteinExistence type="predicted"/>
<dbReference type="PROSITE" id="PS50966">
    <property type="entry name" value="ZF_SWIM"/>
    <property type="match status" value="1"/>
</dbReference>
<feature type="domain" description="SWIM-type" evidence="6">
    <location>
        <begin position="111"/>
        <end position="143"/>
    </location>
</feature>
<evidence type="ECO:0000256" key="1">
    <source>
        <dbReference type="ARBA" id="ARBA00022723"/>
    </source>
</evidence>
<evidence type="ECO:0000256" key="4">
    <source>
        <dbReference type="PROSITE-ProRule" id="PRU00325"/>
    </source>
</evidence>
<dbReference type="PANTHER" id="PTHR31973:SF187">
    <property type="entry name" value="MUTATOR TRANSPOSASE MUDRA PROTEIN"/>
    <property type="match status" value="1"/>
</dbReference>
<keyword evidence="3" id="KW-0862">Zinc</keyword>
<evidence type="ECO:0000256" key="2">
    <source>
        <dbReference type="ARBA" id="ARBA00022771"/>
    </source>
</evidence>
<dbReference type="GO" id="GO:0008270">
    <property type="term" value="F:zinc ion binding"/>
    <property type="evidence" value="ECO:0007669"/>
    <property type="project" value="UniProtKB-KW"/>
</dbReference>
<evidence type="ECO:0000313" key="8">
    <source>
        <dbReference type="Proteomes" id="UP000015106"/>
    </source>
</evidence>
<evidence type="ECO:0000313" key="7">
    <source>
        <dbReference type="EnsemblPlants" id="TuG1812G0700004382.01.T01.cds314335"/>
    </source>
</evidence>
<dbReference type="Gramene" id="TuG1812G0700004382.01.T01">
    <property type="protein sequence ID" value="TuG1812G0700004382.01.T01.cds314335"/>
    <property type="gene ID" value="TuG1812G0700004382.01"/>
</dbReference>
<feature type="region of interest" description="Disordered" evidence="5">
    <location>
        <begin position="178"/>
        <end position="226"/>
    </location>
</feature>
<dbReference type="PANTHER" id="PTHR31973">
    <property type="entry name" value="POLYPROTEIN, PUTATIVE-RELATED"/>
    <property type="match status" value="1"/>
</dbReference>
<dbReference type="InterPro" id="IPR006564">
    <property type="entry name" value="Znf_PMZ"/>
</dbReference>
<evidence type="ECO:0000256" key="5">
    <source>
        <dbReference type="SAM" id="MobiDB-lite"/>
    </source>
</evidence>
<organism evidence="7 8">
    <name type="scientific">Triticum urartu</name>
    <name type="common">Red wild einkorn</name>
    <name type="synonym">Crithodium urartu</name>
    <dbReference type="NCBI Taxonomy" id="4572"/>
    <lineage>
        <taxon>Eukaryota</taxon>
        <taxon>Viridiplantae</taxon>
        <taxon>Streptophyta</taxon>
        <taxon>Embryophyta</taxon>
        <taxon>Tracheophyta</taxon>
        <taxon>Spermatophyta</taxon>
        <taxon>Magnoliopsida</taxon>
        <taxon>Liliopsida</taxon>
        <taxon>Poales</taxon>
        <taxon>Poaceae</taxon>
        <taxon>BOP clade</taxon>
        <taxon>Pooideae</taxon>
        <taxon>Triticodae</taxon>
        <taxon>Triticeae</taxon>
        <taxon>Triticinae</taxon>
        <taxon>Triticum</taxon>
    </lineage>
</organism>
<keyword evidence="2 4" id="KW-0863">Zinc-finger</keyword>
<dbReference type="InterPro" id="IPR007527">
    <property type="entry name" value="Znf_SWIM"/>
</dbReference>
<sequence length="226" mass="26266">MMEKDPHHWSRAWFKLGSNCDSVDNNICESFNKWIVQARYMPIITMLEAIQCKVMVRIQDMRTQLDKWAASVTICPNITKKLKKSINQSSYCHAIWNGNDSYEVKLREHRFTVKLEERTCTYRYWKLSGLPCSHAIACIYYHTNSLDDYIAKCYHVKEFRKTYEHCLQPVEGMSAWPISDRPRPVAPGHIAMPGRKKKSRTKEPDEKPGSSRVSKAGTTIRCGKCK</sequence>
<reference evidence="7" key="3">
    <citation type="submission" date="2022-06" db="UniProtKB">
        <authorList>
            <consortium name="EnsemblPlants"/>
        </authorList>
    </citation>
    <scope>IDENTIFICATION</scope>
</reference>
<name>A0A8R7R5Z4_TRIUA</name>
<dbReference type="Pfam" id="PF04434">
    <property type="entry name" value="SWIM"/>
    <property type="match status" value="1"/>
</dbReference>
<protein>
    <recommendedName>
        <fullName evidence="6">SWIM-type domain-containing protein</fullName>
    </recommendedName>
</protein>
<dbReference type="Proteomes" id="UP000015106">
    <property type="component" value="Chromosome 7"/>
</dbReference>
<reference evidence="8" key="1">
    <citation type="journal article" date="2013" name="Nature">
        <title>Draft genome of the wheat A-genome progenitor Triticum urartu.</title>
        <authorList>
            <person name="Ling H.Q."/>
            <person name="Zhao S."/>
            <person name="Liu D."/>
            <person name="Wang J."/>
            <person name="Sun H."/>
            <person name="Zhang C."/>
            <person name="Fan H."/>
            <person name="Li D."/>
            <person name="Dong L."/>
            <person name="Tao Y."/>
            <person name="Gao C."/>
            <person name="Wu H."/>
            <person name="Li Y."/>
            <person name="Cui Y."/>
            <person name="Guo X."/>
            <person name="Zheng S."/>
            <person name="Wang B."/>
            <person name="Yu K."/>
            <person name="Liang Q."/>
            <person name="Yang W."/>
            <person name="Lou X."/>
            <person name="Chen J."/>
            <person name="Feng M."/>
            <person name="Jian J."/>
            <person name="Zhang X."/>
            <person name="Luo G."/>
            <person name="Jiang Y."/>
            <person name="Liu J."/>
            <person name="Wang Z."/>
            <person name="Sha Y."/>
            <person name="Zhang B."/>
            <person name="Wu H."/>
            <person name="Tang D."/>
            <person name="Shen Q."/>
            <person name="Xue P."/>
            <person name="Zou S."/>
            <person name="Wang X."/>
            <person name="Liu X."/>
            <person name="Wang F."/>
            <person name="Yang Y."/>
            <person name="An X."/>
            <person name="Dong Z."/>
            <person name="Zhang K."/>
            <person name="Zhang X."/>
            <person name="Luo M.C."/>
            <person name="Dvorak J."/>
            <person name="Tong Y."/>
            <person name="Wang J."/>
            <person name="Yang H."/>
            <person name="Li Z."/>
            <person name="Wang D."/>
            <person name="Zhang A."/>
            <person name="Wang J."/>
        </authorList>
    </citation>
    <scope>NUCLEOTIDE SEQUENCE</scope>
    <source>
        <strain evidence="8">cv. G1812</strain>
    </source>
</reference>